<evidence type="ECO:0000313" key="1">
    <source>
        <dbReference type="EMBL" id="KKL48833.1"/>
    </source>
</evidence>
<reference evidence="1" key="1">
    <citation type="journal article" date="2015" name="Nature">
        <title>Complex archaea that bridge the gap between prokaryotes and eukaryotes.</title>
        <authorList>
            <person name="Spang A."/>
            <person name="Saw J.H."/>
            <person name="Jorgensen S.L."/>
            <person name="Zaremba-Niedzwiedzka K."/>
            <person name="Martijn J."/>
            <person name="Lind A.E."/>
            <person name="van Eijk R."/>
            <person name="Schleper C."/>
            <person name="Guy L."/>
            <person name="Ettema T.J."/>
        </authorList>
    </citation>
    <scope>NUCLEOTIDE SEQUENCE</scope>
</reference>
<protein>
    <submittedName>
        <fullName evidence="1">Uncharacterized protein</fullName>
    </submittedName>
</protein>
<proteinExistence type="predicted"/>
<organism evidence="1">
    <name type="scientific">marine sediment metagenome</name>
    <dbReference type="NCBI Taxonomy" id="412755"/>
    <lineage>
        <taxon>unclassified sequences</taxon>
        <taxon>metagenomes</taxon>
        <taxon>ecological metagenomes</taxon>
    </lineage>
</organism>
<name>A0A0F9CHR4_9ZZZZ</name>
<dbReference type="EMBL" id="LAZR01033178">
    <property type="protein sequence ID" value="KKL48833.1"/>
    <property type="molecule type" value="Genomic_DNA"/>
</dbReference>
<accession>A0A0F9CHR4</accession>
<dbReference type="AlphaFoldDB" id="A0A0F9CHR4"/>
<comment type="caution">
    <text evidence="1">The sequence shown here is derived from an EMBL/GenBank/DDBJ whole genome shotgun (WGS) entry which is preliminary data.</text>
</comment>
<gene>
    <name evidence="1" type="ORF">LCGC14_2321540</name>
</gene>
<feature type="non-terminal residue" evidence="1">
    <location>
        <position position="142"/>
    </location>
</feature>
<sequence length="142" mass="14834">MPGKVSRALPGTRLVDGQVDTESPRWSGYGEAYVVPFSPRVAADEGDYFVARNATPATALAGHAAPTTHDTAKPFVMLKNGAEAGGTRVYLDYLKLLVTAAGTAGTLNYATHTVDKNRTPGTGGVALTVVNVNQQSTRSTVL</sequence>